<protein>
    <submittedName>
        <fullName evidence="3">Transposase</fullName>
    </submittedName>
</protein>
<keyword evidence="2" id="KW-1185">Reference proteome</keyword>
<proteinExistence type="predicted"/>
<reference evidence="3" key="1">
    <citation type="submission" date="2016-06" db="UniProtKB">
        <authorList>
            <consortium name="WormBaseParasite"/>
        </authorList>
    </citation>
    <scope>IDENTIFICATION</scope>
</reference>
<sequence length="156" mass="18301">MNYDSRPNNPIEDDLERLHNHEFEDMADDRVSISREGCAALAIVTERTRHNGIQFEVPLPWQTGSHRLPDNREVALHRLSYLKELLRRDTELQEAYYNAMKRNLELGYMRHIVREADNEEPPWYLPHYPVMNPKKPQRTRVGFDCAAICTGVALED</sequence>
<evidence type="ECO:0000313" key="3">
    <source>
        <dbReference type="WBParaSite" id="ECPE_0000895301-mRNA-1"/>
    </source>
</evidence>
<evidence type="ECO:0000313" key="2">
    <source>
        <dbReference type="Proteomes" id="UP000272942"/>
    </source>
</evidence>
<organism evidence="3">
    <name type="scientific">Echinostoma caproni</name>
    <dbReference type="NCBI Taxonomy" id="27848"/>
    <lineage>
        <taxon>Eukaryota</taxon>
        <taxon>Metazoa</taxon>
        <taxon>Spiralia</taxon>
        <taxon>Lophotrochozoa</taxon>
        <taxon>Platyhelminthes</taxon>
        <taxon>Trematoda</taxon>
        <taxon>Digenea</taxon>
        <taxon>Plagiorchiida</taxon>
        <taxon>Echinostomata</taxon>
        <taxon>Echinostomatoidea</taxon>
        <taxon>Echinostomatidae</taxon>
        <taxon>Echinostoma</taxon>
    </lineage>
</organism>
<dbReference type="EMBL" id="UZAN01046656">
    <property type="protein sequence ID" value="VDP84430.1"/>
    <property type="molecule type" value="Genomic_DNA"/>
</dbReference>
<dbReference type="PANTHER" id="PTHR47331">
    <property type="entry name" value="PHD-TYPE DOMAIN-CONTAINING PROTEIN"/>
    <property type="match status" value="1"/>
</dbReference>
<gene>
    <name evidence="1" type="ORF">ECPE_LOCUS8925</name>
</gene>
<reference evidence="1 2" key="2">
    <citation type="submission" date="2018-11" db="EMBL/GenBank/DDBJ databases">
        <authorList>
            <consortium name="Pathogen Informatics"/>
        </authorList>
    </citation>
    <scope>NUCLEOTIDE SEQUENCE [LARGE SCALE GENOMIC DNA]</scope>
    <source>
        <strain evidence="1 2">Egypt</strain>
    </source>
</reference>
<accession>A0A183APP0</accession>
<evidence type="ECO:0000313" key="1">
    <source>
        <dbReference type="EMBL" id="VDP84430.1"/>
    </source>
</evidence>
<dbReference type="OrthoDB" id="10059837at2759"/>
<name>A0A183APP0_9TREM</name>
<dbReference type="Proteomes" id="UP000272942">
    <property type="component" value="Unassembled WGS sequence"/>
</dbReference>
<dbReference type="WBParaSite" id="ECPE_0000895301-mRNA-1">
    <property type="protein sequence ID" value="ECPE_0000895301-mRNA-1"/>
    <property type="gene ID" value="ECPE_0000895301"/>
</dbReference>
<dbReference type="PANTHER" id="PTHR47331:SF5">
    <property type="entry name" value="RIBONUCLEASE H"/>
    <property type="match status" value="1"/>
</dbReference>
<dbReference type="AlphaFoldDB" id="A0A183APP0"/>